<proteinExistence type="predicted"/>
<evidence type="ECO:0000313" key="1">
    <source>
        <dbReference type="EMBL" id="CAH0373556.1"/>
    </source>
</evidence>
<sequence length="181" mass="19359">MAQNPLSTAFSLGAALAAATRRRLAFARLLPFAPLPRGDGTAFRRGLHAGRVGDSAEWELTRTAGGSIVNTHGRVNRSFFPGVAGMARPLSFWASPAWRAHFLYHWRVEPGTRTVPILGHRVVRVRWYPARFLKFCRRHGGEPHLPATGPTLRSGAGLDLGGVGGGGMPPPVALAAPAELS</sequence>
<evidence type="ECO:0000313" key="2">
    <source>
        <dbReference type="Proteomes" id="UP000789595"/>
    </source>
</evidence>
<dbReference type="AlphaFoldDB" id="A0A8J2X3Z8"/>
<name>A0A8J2X3Z8_9STRA</name>
<accession>A0A8J2X3Z8</accession>
<gene>
    <name evidence="1" type="ORF">PECAL_4P07640</name>
</gene>
<organism evidence="1 2">
    <name type="scientific">Pelagomonas calceolata</name>
    <dbReference type="NCBI Taxonomy" id="35677"/>
    <lineage>
        <taxon>Eukaryota</taxon>
        <taxon>Sar</taxon>
        <taxon>Stramenopiles</taxon>
        <taxon>Ochrophyta</taxon>
        <taxon>Pelagophyceae</taxon>
        <taxon>Pelagomonadales</taxon>
        <taxon>Pelagomonadaceae</taxon>
        <taxon>Pelagomonas</taxon>
    </lineage>
</organism>
<dbReference type="Proteomes" id="UP000789595">
    <property type="component" value="Unassembled WGS sequence"/>
</dbReference>
<keyword evidence="2" id="KW-1185">Reference proteome</keyword>
<comment type="caution">
    <text evidence="1">The sequence shown here is derived from an EMBL/GenBank/DDBJ whole genome shotgun (WGS) entry which is preliminary data.</text>
</comment>
<dbReference type="EMBL" id="CAKKNE010000004">
    <property type="protein sequence ID" value="CAH0373556.1"/>
    <property type="molecule type" value="Genomic_DNA"/>
</dbReference>
<protein>
    <submittedName>
        <fullName evidence="1">Uncharacterized protein</fullName>
    </submittedName>
</protein>
<reference evidence="1" key="1">
    <citation type="submission" date="2021-11" db="EMBL/GenBank/DDBJ databases">
        <authorList>
            <consortium name="Genoscope - CEA"/>
            <person name="William W."/>
        </authorList>
    </citation>
    <scope>NUCLEOTIDE SEQUENCE</scope>
</reference>